<evidence type="ECO:0000313" key="2">
    <source>
        <dbReference type="Proteomes" id="UP000011058"/>
    </source>
</evidence>
<dbReference type="EMBL" id="HE796683">
    <property type="protein sequence ID" value="CCH02944.1"/>
    <property type="molecule type" value="Genomic_DNA"/>
</dbReference>
<reference evidence="1 2" key="1">
    <citation type="journal article" date="2012" name="J. Bacteriol.">
        <title>Genome Sequence of Fibrella aestuarina BUZ 2T, a Filamentous Marine Bacterium.</title>
        <authorList>
            <person name="Filippini M."/>
            <person name="Qi W."/>
            <person name="Blom J."/>
            <person name="Goesmann A."/>
            <person name="Smits T.H."/>
            <person name="Bagheri H.C."/>
        </authorList>
    </citation>
    <scope>NUCLEOTIDE SEQUENCE [LARGE SCALE GENOMIC DNA]</scope>
    <source>
        <strain evidence="2">BUZ 2T</strain>
    </source>
</reference>
<gene>
    <name evidence="1" type="ORF">FAES_4945</name>
</gene>
<name>I0KFP1_9BACT</name>
<organism evidence="1 2">
    <name type="scientific">Fibrella aestuarina BUZ 2</name>
    <dbReference type="NCBI Taxonomy" id="1166018"/>
    <lineage>
        <taxon>Bacteria</taxon>
        <taxon>Pseudomonadati</taxon>
        <taxon>Bacteroidota</taxon>
        <taxon>Cytophagia</taxon>
        <taxon>Cytophagales</taxon>
        <taxon>Spirosomataceae</taxon>
        <taxon>Fibrella</taxon>
    </lineage>
</organism>
<dbReference type="AlphaFoldDB" id="I0KFP1"/>
<sequence length="85" mass="9385">MTLRKPGWAAGYVGRRLTYPAATSFLKPIPGGVAAGVATGQLRQSSSATFRRKTIVVNRKATDRRAHRVMELNGRCYGLDLRFYA</sequence>
<accession>I0KFP1</accession>
<proteinExistence type="predicted"/>
<dbReference type="HOGENOM" id="CLU_2507795_0_0_10"/>
<protein>
    <submittedName>
        <fullName evidence="1">Uncharacterized protein</fullName>
    </submittedName>
</protein>
<keyword evidence="2" id="KW-1185">Reference proteome</keyword>
<dbReference type="KEGG" id="fae:FAES_4945"/>
<dbReference type="Proteomes" id="UP000011058">
    <property type="component" value="Chromosome"/>
</dbReference>
<evidence type="ECO:0000313" key="1">
    <source>
        <dbReference type="EMBL" id="CCH02944.1"/>
    </source>
</evidence>